<evidence type="ECO:0000256" key="2">
    <source>
        <dbReference type="ARBA" id="ARBA00022759"/>
    </source>
</evidence>
<sequence length="478" mass="53731">MMGNSSRQRGRPWSDTGTLDPDTAALANFLRKLISDSMSLRTFSEKLTAEHYEANPPSYSTLSARLAGKGLARDGRLVHAVVTLCAPTGKTEILREEAQRLLRNARNTNASPNPTRRNDDQNESDSGLRNEIVELKNTLTSIQKSQTNTQDMLLAIIRDLTQLRDAPHAPTQDRKLDTAAPVSGEPQEYPDLLLPPPQNQINTRQHDRDEKLLEHIKHDILRSDPHGYRGSRAIRESIDRVLYGSRTGRFDIFELTKSERTYLVSLIKMELTRYLSTNPPEAENARTRSEANYAQVNGIDIDVVFSWRMNWTISNEQVGKPLLLATANEKKSVWSLGIARASPENLRSAANRDGKRSLAPSGMKLITWIFRDSPLPPNTLLSLPEETINKILSYSTAQKRVDALFRIVRQRPISLTAAKTVSMQEDAGKRIRNSRRILAEEGLTILSGRDQQDVDTAQSLGLQKIHPEEYMTINLISP</sequence>
<feature type="compositionally biased region" description="Basic and acidic residues" evidence="4">
    <location>
        <begin position="116"/>
        <end position="126"/>
    </location>
</feature>
<dbReference type="EMBL" id="JAQFWP010000054">
    <property type="protein sequence ID" value="MDA2807404.1"/>
    <property type="molecule type" value="Genomic_DNA"/>
</dbReference>
<dbReference type="SUPFAM" id="SSF52980">
    <property type="entry name" value="Restriction endonuclease-like"/>
    <property type="match status" value="1"/>
</dbReference>
<feature type="region of interest" description="Disordered" evidence="4">
    <location>
        <begin position="1"/>
        <end position="21"/>
    </location>
</feature>
<feature type="region of interest" description="Disordered" evidence="4">
    <location>
        <begin position="104"/>
        <end position="126"/>
    </location>
</feature>
<dbReference type="Gene3D" id="3.40.600.10">
    <property type="entry name" value="DNA mismatch repair MutH/Restriction endonuclease, type II"/>
    <property type="match status" value="1"/>
</dbReference>
<dbReference type="Gene3D" id="1.10.10.10">
    <property type="entry name" value="Winged helix-like DNA-binding domain superfamily/Winged helix DNA-binding domain"/>
    <property type="match status" value="1"/>
</dbReference>
<keyword evidence="3" id="KW-0378">Hydrolase</keyword>
<dbReference type="InterPro" id="IPR011335">
    <property type="entry name" value="Restrct_endonuc-II-like"/>
</dbReference>
<feature type="compositionally biased region" description="Polar residues" evidence="4">
    <location>
        <begin position="105"/>
        <end position="115"/>
    </location>
</feature>
<proteinExistence type="predicted"/>
<dbReference type="InterPro" id="IPR037057">
    <property type="entry name" value="DNA_rep_MutH/T2_RE_sf"/>
</dbReference>
<dbReference type="InterPro" id="IPR015210">
    <property type="entry name" value="NaeI"/>
</dbReference>
<evidence type="ECO:0000256" key="3">
    <source>
        <dbReference type="ARBA" id="ARBA00022801"/>
    </source>
</evidence>
<accession>A0ABT4TRV7</accession>
<name>A0ABT4TRV7_9ACTN</name>
<dbReference type="CDD" id="cd22338">
    <property type="entry name" value="NaeI-like"/>
    <property type="match status" value="1"/>
</dbReference>
<dbReference type="GO" id="GO:0004519">
    <property type="term" value="F:endonuclease activity"/>
    <property type="evidence" value="ECO:0007669"/>
    <property type="project" value="UniProtKB-KW"/>
</dbReference>
<feature type="compositionally biased region" description="Basic and acidic residues" evidence="4">
    <location>
        <begin position="165"/>
        <end position="177"/>
    </location>
</feature>
<dbReference type="RefSeq" id="WP_270680033.1">
    <property type="nucleotide sequence ID" value="NZ_JAQFWP010000054.1"/>
</dbReference>
<dbReference type="InterPro" id="IPR036388">
    <property type="entry name" value="WH-like_DNA-bd_sf"/>
</dbReference>
<comment type="caution">
    <text evidence="6">The sequence shown here is derived from an EMBL/GenBank/DDBJ whole genome shotgun (WGS) entry which is preliminary data.</text>
</comment>
<evidence type="ECO:0000259" key="5">
    <source>
        <dbReference type="Pfam" id="PF09126"/>
    </source>
</evidence>
<dbReference type="Proteomes" id="UP001165685">
    <property type="component" value="Unassembled WGS sequence"/>
</dbReference>
<evidence type="ECO:0000313" key="7">
    <source>
        <dbReference type="Proteomes" id="UP001165685"/>
    </source>
</evidence>
<gene>
    <name evidence="6" type="ORF">O4U47_23050</name>
</gene>
<protein>
    <submittedName>
        <fullName evidence="6">NaeI family type II restriction endonuclease</fullName>
    </submittedName>
</protein>
<dbReference type="Pfam" id="PF09126">
    <property type="entry name" value="NaeI"/>
    <property type="match status" value="1"/>
</dbReference>
<keyword evidence="2 6" id="KW-0255">Endonuclease</keyword>
<feature type="region of interest" description="Disordered" evidence="4">
    <location>
        <begin position="165"/>
        <end position="197"/>
    </location>
</feature>
<evidence type="ECO:0000256" key="1">
    <source>
        <dbReference type="ARBA" id="ARBA00022722"/>
    </source>
</evidence>
<keyword evidence="1" id="KW-0540">Nuclease</keyword>
<reference evidence="6" key="1">
    <citation type="submission" date="2023-01" db="EMBL/GenBank/DDBJ databases">
        <title>Draft genome sequence of Nocardiopsis sp. LSu2-4 isolated from halophytes.</title>
        <authorList>
            <person name="Duangmal K."/>
            <person name="Chantavorakit T."/>
        </authorList>
    </citation>
    <scope>NUCLEOTIDE SEQUENCE</scope>
    <source>
        <strain evidence="6">LSu2-4</strain>
    </source>
</reference>
<evidence type="ECO:0000256" key="4">
    <source>
        <dbReference type="SAM" id="MobiDB-lite"/>
    </source>
</evidence>
<organism evidence="6 7">
    <name type="scientific">Nocardiopsis suaedae</name>
    <dbReference type="NCBI Taxonomy" id="3018444"/>
    <lineage>
        <taxon>Bacteria</taxon>
        <taxon>Bacillati</taxon>
        <taxon>Actinomycetota</taxon>
        <taxon>Actinomycetes</taxon>
        <taxon>Streptosporangiales</taxon>
        <taxon>Nocardiopsidaceae</taxon>
        <taxon>Nocardiopsis</taxon>
    </lineage>
</organism>
<evidence type="ECO:0000313" key="6">
    <source>
        <dbReference type="EMBL" id="MDA2807404.1"/>
    </source>
</evidence>
<feature type="domain" description="Type II restriction enzyme NaeI" evidence="5">
    <location>
        <begin position="216"/>
        <end position="474"/>
    </location>
</feature>
<keyword evidence="7" id="KW-1185">Reference proteome</keyword>